<gene>
    <name evidence="1" type="ORF">MOMUL_14040</name>
</gene>
<reference evidence="1 2" key="1">
    <citation type="submission" date="2016-02" db="EMBL/GenBank/DDBJ databases">
        <title>Genome sequence of Moorella mulderi DSM 14980.</title>
        <authorList>
            <person name="Poehlein A."/>
            <person name="Daniel R."/>
        </authorList>
    </citation>
    <scope>NUCLEOTIDE SEQUENCE [LARGE SCALE GENOMIC DNA]</scope>
    <source>
        <strain evidence="1 2">DSM 14980</strain>
    </source>
</reference>
<dbReference type="EMBL" id="LTBC01000003">
    <property type="protein sequence ID" value="KYH32802.1"/>
    <property type="molecule type" value="Genomic_DNA"/>
</dbReference>
<accession>A0A151AZ27</accession>
<keyword evidence="2" id="KW-1185">Reference proteome</keyword>
<evidence type="ECO:0000313" key="2">
    <source>
        <dbReference type="Proteomes" id="UP000075670"/>
    </source>
</evidence>
<proteinExistence type="predicted"/>
<dbReference type="AlphaFoldDB" id="A0A151AZ27"/>
<comment type="caution">
    <text evidence="1">The sequence shown here is derived from an EMBL/GenBank/DDBJ whole genome shotgun (WGS) entry which is preliminary data.</text>
</comment>
<dbReference type="Proteomes" id="UP000075670">
    <property type="component" value="Unassembled WGS sequence"/>
</dbReference>
<evidence type="ECO:0008006" key="3">
    <source>
        <dbReference type="Google" id="ProtNLM"/>
    </source>
</evidence>
<sequence length="213" mass="24897">MSKSPLTEAGDHALSRLIGKDLLLLLLYAPGKTGEYCEKIEGRTLLQKMVFLFEKEVYKKFRYDQLIEEKDLPNFKAYYYGPFSKQVFDDLDFLIRLGFIEATISNEEVEEGEEDEYQLWEEQTGLEEDLGIEDGLFEFKKEAYTLTKIGRAFVEQELWPQLSENQQQALASFKRNCTEVNLKAILRYVYQRYPETTENSKIKGEVLGNAYPY</sequence>
<protein>
    <recommendedName>
        <fullName evidence="3">Antitoxin SocA-like Panacea domain-containing protein</fullName>
    </recommendedName>
</protein>
<organism evidence="1 2">
    <name type="scientific">Moorella mulderi DSM 14980</name>
    <dbReference type="NCBI Taxonomy" id="1122241"/>
    <lineage>
        <taxon>Bacteria</taxon>
        <taxon>Bacillati</taxon>
        <taxon>Bacillota</taxon>
        <taxon>Clostridia</taxon>
        <taxon>Neomoorellales</taxon>
        <taxon>Neomoorellaceae</taxon>
        <taxon>Neomoorella</taxon>
    </lineage>
</organism>
<name>A0A151AZ27_9FIRM</name>
<dbReference type="PATRIC" id="fig|1122241.3.peg.1476"/>
<evidence type="ECO:0000313" key="1">
    <source>
        <dbReference type="EMBL" id="KYH32802.1"/>
    </source>
</evidence>